<name>A0AA89CDD3_PINIB</name>
<accession>A0AA89CDD3</accession>
<dbReference type="Proteomes" id="UP001186944">
    <property type="component" value="Unassembled WGS sequence"/>
</dbReference>
<feature type="region of interest" description="Disordered" evidence="1">
    <location>
        <begin position="358"/>
        <end position="380"/>
    </location>
</feature>
<feature type="compositionally biased region" description="Basic residues" evidence="1">
    <location>
        <begin position="217"/>
        <end position="229"/>
    </location>
</feature>
<sequence>MTNFQSYKIHQPPNDFQHCQMHPRESEYQFISDNERAGNRACPGGTDILGHRGTCDYDGQEGHCMDRACQSSLPSVASECIHSPHYKNRQEMGRSNQPMNIAIDGYHRNADSPVSDMGPEYAGESTEAGETTDGDFPVIAKVEGHLDSNDVSAGGEPWATMTDQCNTEDSCDESESGNSSDGSFLNEADFASAVAKAAELSGLTVEGTTISDPKAKQQVRRQRRHHRPRPTSPYSTDSNFSEVVRKPYPKSQRKKQLAEQGGIRGNRKEHNPQMFQQRYPPPTGEEPPSYYKPNFPVQDQSKMKSKGPALPPTSKDSGINLEPTTKDYLRQILRLILTAPLFIAVFYEEKKFMNNTRNVTGNETRPMLSPAQPSPAQRAHPMFKIMP</sequence>
<evidence type="ECO:0000313" key="2">
    <source>
        <dbReference type="EMBL" id="KAK3107433.1"/>
    </source>
</evidence>
<organism evidence="2 3">
    <name type="scientific">Pinctada imbricata</name>
    <name type="common">Atlantic pearl-oyster</name>
    <name type="synonym">Pinctada martensii</name>
    <dbReference type="NCBI Taxonomy" id="66713"/>
    <lineage>
        <taxon>Eukaryota</taxon>
        <taxon>Metazoa</taxon>
        <taxon>Spiralia</taxon>
        <taxon>Lophotrochozoa</taxon>
        <taxon>Mollusca</taxon>
        <taxon>Bivalvia</taxon>
        <taxon>Autobranchia</taxon>
        <taxon>Pteriomorphia</taxon>
        <taxon>Pterioida</taxon>
        <taxon>Pterioidea</taxon>
        <taxon>Pteriidae</taxon>
        <taxon>Pinctada</taxon>
    </lineage>
</organism>
<protein>
    <submittedName>
        <fullName evidence="2">Uncharacterized protein</fullName>
    </submittedName>
</protein>
<comment type="caution">
    <text evidence="2">The sequence shown here is derived from an EMBL/GenBank/DDBJ whole genome shotgun (WGS) entry which is preliminary data.</text>
</comment>
<feature type="region of interest" description="Disordered" evidence="1">
    <location>
        <begin position="114"/>
        <end position="133"/>
    </location>
</feature>
<feature type="region of interest" description="Disordered" evidence="1">
    <location>
        <begin position="148"/>
        <end position="184"/>
    </location>
</feature>
<dbReference type="EMBL" id="VSWD01000002">
    <property type="protein sequence ID" value="KAK3107433.1"/>
    <property type="molecule type" value="Genomic_DNA"/>
</dbReference>
<dbReference type="AlphaFoldDB" id="A0AA89CDD3"/>
<reference evidence="2" key="1">
    <citation type="submission" date="2019-08" db="EMBL/GenBank/DDBJ databases">
        <title>The improved chromosome-level genome for the pearl oyster Pinctada fucata martensii using PacBio sequencing and Hi-C.</title>
        <authorList>
            <person name="Zheng Z."/>
        </authorList>
    </citation>
    <scope>NUCLEOTIDE SEQUENCE</scope>
    <source>
        <strain evidence="2">ZZ-2019</strain>
        <tissue evidence="2">Adductor muscle</tissue>
    </source>
</reference>
<evidence type="ECO:0000256" key="1">
    <source>
        <dbReference type="SAM" id="MobiDB-lite"/>
    </source>
</evidence>
<feature type="compositionally biased region" description="Polar residues" evidence="1">
    <location>
        <begin position="232"/>
        <end position="241"/>
    </location>
</feature>
<feature type="region of interest" description="Disordered" evidence="1">
    <location>
        <begin position="208"/>
        <end position="322"/>
    </location>
</feature>
<evidence type="ECO:0000313" key="3">
    <source>
        <dbReference type="Proteomes" id="UP001186944"/>
    </source>
</evidence>
<proteinExistence type="predicted"/>
<keyword evidence="3" id="KW-1185">Reference proteome</keyword>
<gene>
    <name evidence="2" type="ORF">FSP39_014523</name>
</gene>